<feature type="transmembrane region" description="Helical" evidence="1">
    <location>
        <begin position="6"/>
        <end position="23"/>
    </location>
</feature>
<proteinExistence type="predicted"/>
<evidence type="ECO:0000313" key="3">
    <source>
        <dbReference type="Proteomes" id="UP001054945"/>
    </source>
</evidence>
<keyword evidence="1" id="KW-0472">Membrane</keyword>
<dbReference type="Proteomes" id="UP001054945">
    <property type="component" value="Unassembled WGS sequence"/>
</dbReference>
<sequence length="142" mass="16148">MMCLCIVNFTELTILGTALLFLNKMQEGTVISYRVLFPTLWFFALIAPLIQDVCIETSIELIKRNRSDRLAVGMHGGRRPGHEERQSGRQQICICQYLPVCRRPWGRQSASILNPLSASILKSSMQTALGTVVKLKKKKIRW</sequence>
<comment type="caution">
    <text evidence="2">The sequence shown here is derived from an EMBL/GenBank/DDBJ whole genome shotgun (WGS) entry which is preliminary data.</text>
</comment>
<evidence type="ECO:0000256" key="1">
    <source>
        <dbReference type="SAM" id="Phobius"/>
    </source>
</evidence>
<organism evidence="2 3">
    <name type="scientific">Caerostris extrusa</name>
    <name type="common">Bark spider</name>
    <name type="synonym">Caerostris bankana</name>
    <dbReference type="NCBI Taxonomy" id="172846"/>
    <lineage>
        <taxon>Eukaryota</taxon>
        <taxon>Metazoa</taxon>
        <taxon>Ecdysozoa</taxon>
        <taxon>Arthropoda</taxon>
        <taxon>Chelicerata</taxon>
        <taxon>Arachnida</taxon>
        <taxon>Araneae</taxon>
        <taxon>Araneomorphae</taxon>
        <taxon>Entelegynae</taxon>
        <taxon>Araneoidea</taxon>
        <taxon>Araneidae</taxon>
        <taxon>Caerostris</taxon>
    </lineage>
</organism>
<keyword evidence="1" id="KW-0812">Transmembrane</keyword>
<name>A0AAV4MM80_CAEEX</name>
<dbReference type="EMBL" id="BPLR01019865">
    <property type="protein sequence ID" value="GIX72657.1"/>
    <property type="molecule type" value="Genomic_DNA"/>
</dbReference>
<reference evidence="2 3" key="1">
    <citation type="submission" date="2021-06" db="EMBL/GenBank/DDBJ databases">
        <title>Caerostris extrusa draft genome.</title>
        <authorList>
            <person name="Kono N."/>
            <person name="Arakawa K."/>
        </authorList>
    </citation>
    <scope>NUCLEOTIDE SEQUENCE [LARGE SCALE GENOMIC DNA]</scope>
</reference>
<keyword evidence="3" id="KW-1185">Reference proteome</keyword>
<gene>
    <name evidence="2" type="ORF">CEXT_539971</name>
</gene>
<dbReference type="AlphaFoldDB" id="A0AAV4MM80"/>
<protein>
    <submittedName>
        <fullName evidence="2">Uncharacterized protein</fullName>
    </submittedName>
</protein>
<keyword evidence="1" id="KW-1133">Transmembrane helix</keyword>
<feature type="transmembrane region" description="Helical" evidence="1">
    <location>
        <begin position="30"/>
        <end position="50"/>
    </location>
</feature>
<accession>A0AAV4MM80</accession>
<evidence type="ECO:0000313" key="2">
    <source>
        <dbReference type="EMBL" id="GIX72657.1"/>
    </source>
</evidence>